<dbReference type="PRINTS" id="PR00724">
    <property type="entry name" value="CRBOXYPTASEC"/>
</dbReference>
<dbReference type="AlphaFoldDB" id="A0A7N2MX42"/>
<protein>
    <submittedName>
        <fullName evidence="10">Uncharacterized protein</fullName>
    </submittedName>
</protein>
<evidence type="ECO:0000256" key="2">
    <source>
        <dbReference type="ARBA" id="ARBA00009431"/>
    </source>
</evidence>
<sequence>MSPMWLYIVSFLAVANLVASQSIIKNLPGFSGDLPFKLETGYVGVGDLDEVQLFYYFIESERSPEDDPLVLWLNGGPGCSALSGLMYEIASSFSHVKRKGNAVADRLAKLARHFLSSHFCQVTSLVMFFISWGGILGSCGLSTLTGPFTFDYANSKTYSPKLKLNPYSFTKVANIIFVDTPVGSGFSYAKTSEGYYISDTLAAAELYEFLRKWLKVHPKFLTNTLYVMGDSYSGIIIPILVQEISDGNEAGREPQMNLKGYVIGNPVTNTHVDLNERIPFAHLKALISDELYESTKKDCKGEYMIVDPSNAACVDDLKVYTECIEKIVTQHILEPTCQLLYPKPRPRVSKWDPDTPIEDSAYLLQSITHLPEPRRWCREYNYLYSYIWANDKTVQKALHVREGSINEWVRCNESLVYTYDVTSSLNYHRNLIKKGYEVLIYSGDHDMVIPYISTHAWIESLNLTIAHDWRPWFVDGQVAGFTMQYTFKKYCLTFATVKGGGHTAPEYKPNECLAMVDRWLSYYPL</sequence>
<dbReference type="GO" id="GO:0005576">
    <property type="term" value="C:extracellular region"/>
    <property type="evidence" value="ECO:0007669"/>
    <property type="project" value="UniProtKB-SubCell"/>
</dbReference>
<dbReference type="GO" id="GO:0006508">
    <property type="term" value="P:proteolysis"/>
    <property type="evidence" value="ECO:0007669"/>
    <property type="project" value="UniProtKB-KW"/>
</dbReference>
<evidence type="ECO:0000256" key="6">
    <source>
        <dbReference type="ARBA" id="ARBA00022801"/>
    </source>
</evidence>
<evidence type="ECO:0000313" key="10">
    <source>
        <dbReference type="EnsemblPlants" id="QL11p029795:mrna"/>
    </source>
</evidence>
<evidence type="ECO:0000313" key="11">
    <source>
        <dbReference type="Proteomes" id="UP000594261"/>
    </source>
</evidence>
<keyword evidence="4" id="KW-0645">Protease</keyword>
<reference evidence="10 11" key="1">
    <citation type="journal article" date="2016" name="G3 (Bethesda)">
        <title>First Draft Assembly and Annotation of the Genome of a California Endemic Oak Quercus lobata Nee (Fagaceae).</title>
        <authorList>
            <person name="Sork V.L."/>
            <person name="Fitz-Gibbon S.T."/>
            <person name="Puiu D."/>
            <person name="Crepeau M."/>
            <person name="Gugger P.F."/>
            <person name="Sherman R."/>
            <person name="Stevens K."/>
            <person name="Langley C.H."/>
            <person name="Pellegrini M."/>
            <person name="Salzberg S.L."/>
        </authorList>
    </citation>
    <scope>NUCLEOTIDE SEQUENCE [LARGE SCALE GENOMIC DNA]</scope>
    <source>
        <strain evidence="10 11">cv. SW786</strain>
    </source>
</reference>
<dbReference type="FunFam" id="3.40.50.12670:FF:000001">
    <property type="entry name" value="Carboxypeptidase"/>
    <property type="match status" value="1"/>
</dbReference>
<keyword evidence="5 9" id="KW-0732">Signal</keyword>
<evidence type="ECO:0000256" key="8">
    <source>
        <dbReference type="ARBA" id="ARBA00023180"/>
    </source>
</evidence>
<name>A0A7N2MX42_QUELO</name>
<dbReference type="Pfam" id="PF00450">
    <property type="entry name" value="Peptidase_S10"/>
    <property type="match status" value="2"/>
</dbReference>
<keyword evidence="11" id="KW-1185">Reference proteome</keyword>
<proteinExistence type="inferred from homology"/>
<dbReference type="Proteomes" id="UP000594261">
    <property type="component" value="Chromosome 11"/>
</dbReference>
<dbReference type="Gene3D" id="3.40.50.1820">
    <property type="entry name" value="alpha/beta hydrolase"/>
    <property type="match status" value="1"/>
</dbReference>
<dbReference type="InterPro" id="IPR001563">
    <property type="entry name" value="Peptidase_S10"/>
</dbReference>
<dbReference type="PROSITE" id="PS00560">
    <property type="entry name" value="CARBOXYPEPT_SER_HIS"/>
    <property type="match status" value="1"/>
</dbReference>
<comment type="subcellular location">
    <subcellularLocation>
        <location evidence="1">Secreted</location>
    </subcellularLocation>
</comment>
<dbReference type="GO" id="GO:0016747">
    <property type="term" value="F:acyltransferase activity, transferring groups other than amino-acyl groups"/>
    <property type="evidence" value="ECO:0007669"/>
    <property type="project" value="TreeGrafter"/>
</dbReference>
<comment type="similarity">
    <text evidence="2">Belongs to the peptidase S10 family.</text>
</comment>
<keyword evidence="7" id="KW-1015">Disulfide bond</keyword>
<dbReference type="PANTHER" id="PTHR11802:SF224">
    <property type="entry name" value="SERINE CARBOXYPEPTIDASE-LIKE 7 ISOFORM X1"/>
    <property type="match status" value="1"/>
</dbReference>
<organism evidence="10 11">
    <name type="scientific">Quercus lobata</name>
    <name type="common">Valley oak</name>
    <dbReference type="NCBI Taxonomy" id="97700"/>
    <lineage>
        <taxon>Eukaryota</taxon>
        <taxon>Viridiplantae</taxon>
        <taxon>Streptophyta</taxon>
        <taxon>Embryophyta</taxon>
        <taxon>Tracheophyta</taxon>
        <taxon>Spermatophyta</taxon>
        <taxon>Magnoliopsida</taxon>
        <taxon>eudicotyledons</taxon>
        <taxon>Gunneridae</taxon>
        <taxon>Pentapetalae</taxon>
        <taxon>rosids</taxon>
        <taxon>fabids</taxon>
        <taxon>Fagales</taxon>
        <taxon>Fagaceae</taxon>
        <taxon>Quercus</taxon>
    </lineage>
</organism>
<keyword evidence="6" id="KW-0378">Hydrolase</keyword>
<accession>A0A7N2MX42</accession>
<dbReference type="PANTHER" id="PTHR11802">
    <property type="entry name" value="SERINE PROTEASE FAMILY S10 SERINE CARBOXYPEPTIDASE"/>
    <property type="match status" value="1"/>
</dbReference>
<dbReference type="OMA" id="YSNIWAN"/>
<dbReference type="InParanoid" id="A0A7N2MX42"/>
<evidence type="ECO:0000256" key="9">
    <source>
        <dbReference type="SAM" id="SignalP"/>
    </source>
</evidence>
<dbReference type="EMBL" id="LRBV02000011">
    <property type="status" value="NOT_ANNOTATED_CDS"/>
    <property type="molecule type" value="Genomic_DNA"/>
</dbReference>
<keyword evidence="3" id="KW-0121">Carboxypeptidase</keyword>
<dbReference type="GO" id="GO:0019748">
    <property type="term" value="P:secondary metabolic process"/>
    <property type="evidence" value="ECO:0007669"/>
    <property type="project" value="TreeGrafter"/>
</dbReference>
<dbReference type="GO" id="GO:0004185">
    <property type="term" value="F:serine-type carboxypeptidase activity"/>
    <property type="evidence" value="ECO:0007669"/>
    <property type="project" value="InterPro"/>
</dbReference>
<evidence type="ECO:0000256" key="1">
    <source>
        <dbReference type="ARBA" id="ARBA00004613"/>
    </source>
</evidence>
<dbReference type="Gramene" id="QL11p029795:mrna">
    <property type="protein sequence ID" value="QL11p029795:mrna"/>
    <property type="gene ID" value="QL11p029795"/>
</dbReference>
<dbReference type="InterPro" id="IPR029058">
    <property type="entry name" value="AB_hydrolase_fold"/>
</dbReference>
<dbReference type="FunFam" id="3.40.50.11320:FF:000002">
    <property type="entry name" value="Carboxypeptidase"/>
    <property type="match status" value="1"/>
</dbReference>
<dbReference type="SUPFAM" id="SSF53474">
    <property type="entry name" value="alpha/beta-Hydrolases"/>
    <property type="match status" value="2"/>
</dbReference>
<keyword evidence="8" id="KW-0325">Glycoprotein</keyword>
<evidence type="ECO:0000256" key="5">
    <source>
        <dbReference type="ARBA" id="ARBA00022729"/>
    </source>
</evidence>
<dbReference type="InterPro" id="IPR033124">
    <property type="entry name" value="Ser_caboxypep_his_AS"/>
</dbReference>
<evidence type="ECO:0000256" key="4">
    <source>
        <dbReference type="ARBA" id="ARBA00022670"/>
    </source>
</evidence>
<dbReference type="EnsemblPlants" id="QL11p029795:mrna">
    <property type="protein sequence ID" value="QL11p029795:mrna"/>
    <property type="gene ID" value="QL11p029795"/>
</dbReference>
<reference evidence="10" key="2">
    <citation type="submission" date="2021-01" db="UniProtKB">
        <authorList>
            <consortium name="EnsemblPlants"/>
        </authorList>
    </citation>
    <scope>IDENTIFICATION</scope>
</reference>
<evidence type="ECO:0000256" key="3">
    <source>
        <dbReference type="ARBA" id="ARBA00022645"/>
    </source>
</evidence>
<evidence type="ECO:0000256" key="7">
    <source>
        <dbReference type="ARBA" id="ARBA00023157"/>
    </source>
</evidence>
<feature type="signal peptide" evidence="9">
    <location>
        <begin position="1"/>
        <end position="20"/>
    </location>
</feature>
<feature type="chain" id="PRO_5029883900" evidence="9">
    <location>
        <begin position="21"/>
        <end position="525"/>
    </location>
</feature>